<dbReference type="AlphaFoldDB" id="A0A496PLJ8"/>
<proteinExistence type="predicted"/>
<gene>
    <name evidence="1" type="ORF">DWQ67_00725</name>
</gene>
<dbReference type="EMBL" id="QQXL01000001">
    <property type="protein sequence ID" value="RKW71411.1"/>
    <property type="molecule type" value="Genomic_DNA"/>
</dbReference>
<name>A0A496PLJ8_9MICC</name>
<keyword evidence="2" id="KW-1185">Reference proteome</keyword>
<evidence type="ECO:0000313" key="2">
    <source>
        <dbReference type="Proteomes" id="UP000273119"/>
    </source>
</evidence>
<protein>
    <submittedName>
        <fullName evidence="1">Uncharacterized protein</fullName>
    </submittedName>
</protein>
<organism evidence="1 2">
    <name type="scientific">Galactobacter caseinivorans</name>
    <dbReference type="NCBI Taxonomy" id="2676123"/>
    <lineage>
        <taxon>Bacteria</taxon>
        <taxon>Bacillati</taxon>
        <taxon>Actinomycetota</taxon>
        <taxon>Actinomycetes</taxon>
        <taxon>Micrococcales</taxon>
        <taxon>Micrococcaceae</taxon>
        <taxon>Galactobacter</taxon>
    </lineage>
</organism>
<dbReference type="Proteomes" id="UP000273119">
    <property type="component" value="Unassembled WGS sequence"/>
</dbReference>
<accession>A0A496PLJ8</accession>
<comment type="caution">
    <text evidence="1">The sequence shown here is derived from an EMBL/GenBank/DDBJ whole genome shotgun (WGS) entry which is preliminary data.</text>
</comment>
<dbReference type="RefSeq" id="WP_147433574.1">
    <property type="nucleotide sequence ID" value="NZ_QQXL01000001.1"/>
</dbReference>
<evidence type="ECO:0000313" key="1">
    <source>
        <dbReference type="EMBL" id="RKW71411.1"/>
    </source>
</evidence>
<reference evidence="1 2" key="1">
    <citation type="submission" date="2018-07" db="EMBL/GenBank/DDBJ databases">
        <title>Arthrobacter sp. nov., isolated from raw cow's milk with high bacterial count.</title>
        <authorList>
            <person name="Hahne J."/>
            <person name="Isele D."/>
            <person name="Lipski A."/>
        </authorList>
    </citation>
    <scope>NUCLEOTIDE SEQUENCE [LARGE SCALE GENOMIC DNA]</scope>
    <source>
        <strain evidence="1 2">JZ R-183</strain>
    </source>
</reference>
<sequence>MGQNMDIECVGGLWNGRWISTPLNEHGQLAPALNDEAGKPYYRLIFDRCIIDANNHHSYENPRFVPVVL</sequence>